<feature type="compositionally biased region" description="Acidic residues" evidence="1">
    <location>
        <begin position="182"/>
        <end position="200"/>
    </location>
</feature>
<name>A0A8H6WUD6_9AGAR</name>
<dbReference type="EMBL" id="JACAZH010000083">
    <property type="protein sequence ID" value="KAF7328299.1"/>
    <property type="molecule type" value="Genomic_DNA"/>
</dbReference>
<dbReference type="OrthoDB" id="2905322at2759"/>
<feature type="compositionally biased region" description="Basic residues" evidence="1">
    <location>
        <begin position="239"/>
        <end position="253"/>
    </location>
</feature>
<feature type="compositionally biased region" description="Basic and acidic residues" evidence="1">
    <location>
        <begin position="53"/>
        <end position="76"/>
    </location>
</feature>
<gene>
    <name evidence="2" type="ORF">MSAN_02486900</name>
</gene>
<evidence type="ECO:0000313" key="3">
    <source>
        <dbReference type="Proteomes" id="UP000623467"/>
    </source>
</evidence>
<keyword evidence="3" id="KW-1185">Reference proteome</keyword>
<proteinExistence type="predicted"/>
<dbReference type="AlphaFoldDB" id="A0A8H6WUD6"/>
<organism evidence="2 3">
    <name type="scientific">Mycena sanguinolenta</name>
    <dbReference type="NCBI Taxonomy" id="230812"/>
    <lineage>
        <taxon>Eukaryota</taxon>
        <taxon>Fungi</taxon>
        <taxon>Dikarya</taxon>
        <taxon>Basidiomycota</taxon>
        <taxon>Agaricomycotina</taxon>
        <taxon>Agaricomycetes</taxon>
        <taxon>Agaricomycetidae</taxon>
        <taxon>Agaricales</taxon>
        <taxon>Marasmiineae</taxon>
        <taxon>Mycenaceae</taxon>
        <taxon>Mycena</taxon>
    </lineage>
</organism>
<reference evidence="2" key="1">
    <citation type="submission" date="2020-05" db="EMBL/GenBank/DDBJ databases">
        <title>Mycena genomes resolve the evolution of fungal bioluminescence.</title>
        <authorList>
            <person name="Tsai I.J."/>
        </authorList>
    </citation>
    <scope>NUCLEOTIDE SEQUENCE</scope>
    <source>
        <strain evidence="2">160909Yilan</strain>
    </source>
</reference>
<sequence>MSEMPRPGLQTRDKNRTTRPGVDAGVEKKYRRTQAQMKQVRADEAAAEAQAALDRDQAKKRLAAVEDKQHEEDVAYAKHANHPPARPPKNGATASKAANESAGSNKKTGVPTSKTVNDTSSSASKTSKERLDYPPNSSKKKGVSASDAVDNAIERGSKKSKGLADISDSEESEAYAPASGEESSDEDKSDTEVIDSDEDEPPKKKKKKLLGITRTEVIASRTTRDESGTPEVPVDDSKKRKAAKGKTKKNAKKPKVEGKKSGLIKGAPQSLITIQPVPPRAPTRKELRGGSNKWHLKHLPTGTQAQFTDEVVPLACELAGSQQVPPWGKLSVAQVQGIVDKVYGANVHEVTAESAWMGLIGYRLNDWRHGIGARPHKFITSLVEAPAPSSDSEDDAEEEAGGELLADQRDEDMELKDVDDAANDTAAANAPLNTGPQPRKFRFDTPAGVAEFIAWCLESDTKTGSSAFHWKVWGDGVKKGFFQSPILLYTLAYHLERLDEIPGGYERLESHPQSALLMSAQAVERELQFWRSGEYLQPGTRDSSAFFSIDNWDDIIEMVKTPQGMKKKHTRRATKFSSTLGDWDNTRWDAVIEASRVYKEVPARKRGQTITSSRSSSEVGDDMICDDAVIVLSD</sequence>
<feature type="region of interest" description="Disordered" evidence="1">
    <location>
        <begin position="384"/>
        <end position="410"/>
    </location>
</feature>
<dbReference type="Proteomes" id="UP000623467">
    <property type="component" value="Unassembled WGS sequence"/>
</dbReference>
<accession>A0A8H6WUD6</accession>
<feature type="compositionally biased region" description="Acidic residues" evidence="1">
    <location>
        <begin position="391"/>
        <end position="401"/>
    </location>
</feature>
<evidence type="ECO:0000256" key="1">
    <source>
        <dbReference type="SAM" id="MobiDB-lite"/>
    </source>
</evidence>
<comment type="caution">
    <text evidence="2">The sequence shown here is derived from an EMBL/GenBank/DDBJ whole genome shotgun (WGS) entry which is preliminary data.</text>
</comment>
<protein>
    <submittedName>
        <fullName evidence="2">Uncharacterized protein</fullName>
    </submittedName>
</protein>
<feature type="region of interest" description="Disordered" evidence="1">
    <location>
        <begin position="1"/>
        <end position="291"/>
    </location>
</feature>
<feature type="compositionally biased region" description="Polar residues" evidence="1">
    <location>
        <begin position="92"/>
        <end position="125"/>
    </location>
</feature>
<evidence type="ECO:0000313" key="2">
    <source>
        <dbReference type="EMBL" id="KAF7328299.1"/>
    </source>
</evidence>